<dbReference type="EMBL" id="JAXUIC010000010">
    <property type="protein sequence ID" value="KAK4567443.1"/>
    <property type="molecule type" value="Genomic_DNA"/>
</dbReference>
<proteinExistence type="predicted"/>
<evidence type="ECO:0000256" key="1">
    <source>
        <dbReference type="ARBA" id="ARBA00004123"/>
    </source>
</evidence>
<dbReference type="InterPro" id="IPR003340">
    <property type="entry name" value="B3_DNA-bd"/>
</dbReference>
<accession>A0AAN7IEV2</accession>
<comment type="subcellular location">
    <subcellularLocation>
        <location evidence="1">Nucleus</location>
    </subcellularLocation>
</comment>
<dbReference type="SMART" id="SM01019">
    <property type="entry name" value="B3"/>
    <property type="match status" value="2"/>
</dbReference>
<protein>
    <recommendedName>
        <fullName evidence="6">TF-B3 domain-containing protein</fullName>
    </recommendedName>
</protein>
<dbReference type="AlphaFoldDB" id="A0AAN7IEV2"/>
<keyword evidence="3" id="KW-0238">DNA-binding</keyword>
<evidence type="ECO:0000313" key="8">
    <source>
        <dbReference type="Proteomes" id="UP001324115"/>
    </source>
</evidence>
<dbReference type="GO" id="GO:0005634">
    <property type="term" value="C:nucleus"/>
    <property type="evidence" value="ECO:0007669"/>
    <property type="project" value="UniProtKB-SubCell"/>
</dbReference>
<reference evidence="7 8" key="1">
    <citation type="journal article" date="2023" name="G3 (Bethesda)">
        <title>A haplotype-resolved chromosome-scale genome for Quercus rubra L. provides insights into the genetics of adaptive traits for red oak species.</title>
        <authorList>
            <person name="Kapoor B."/>
            <person name="Jenkins J."/>
            <person name="Schmutz J."/>
            <person name="Zhebentyayeva T."/>
            <person name="Kuelheim C."/>
            <person name="Coggeshall M."/>
            <person name="Heim C."/>
            <person name="Lasky J.R."/>
            <person name="Leites L."/>
            <person name="Islam-Faridi N."/>
            <person name="Romero-Severson J."/>
            <person name="DeLeo V.L."/>
            <person name="Lucas S.M."/>
            <person name="Lazic D."/>
            <person name="Gailing O."/>
            <person name="Carlson J."/>
            <person name="Staton M."/>
        </authorList>
    </citation>
    <scope>NUCLEOTIDE SEQUENCE [LARGE SCALE GENOMIC DNA]</scope>
    <source>
        <strain evidence="7">Pseudo-F2</strain>
    </source>
</reference>
<evidence type="ECO:0000259" key="6">
    <source>
        <dbReference type="PROSITE" id="PS50863"/>
    </source>
</evidence>
<evidence type="ECO:0000256" key="4">
    <source>
        <dbReference type="ARBA" id="ARBA00023163"/>
    </source>
</evidence>
<dbReference type="Gene3D" id="2.40.330.10">
    <property type="entry name" value="DNA-binding pseudobarrel domain"/>
    <property type="match status" value="2"/>
</dbReference>
<evidence type="ECO:0000313" key="7">
    <source>
        <dbReference type="EMBL" id="KAK4567443.1"/>
    </source>
</evidence>
<dbReference type="PANTHER" id="PTHR31920:SF108">
    <property type="entry name" value="B3 DOMAIN-CONTAINING TRANSCRIPTION FACTOR VRN1-LIKE"/>
    <property type="match status" value="1"/>
</dbReference>
<dbReference type="InterPro" id="IPR050655">
    <property type="entry name" value="Plant_B3_domain"/>
</dbReference>
<comment type="caution">
    <text evidence="7">The sequence shown here is derived from an EMBL/GenBank/DDBJ whole genome shotgun (WGS) entry which is preliminary data.</text>
</comment>
<keyword evidence="2" id="KW-0805">Transcription regulation</keyword>
<keyword evidence="8" id="KW-1185">Reference proteome</keyword>
<dbReference type="Proteomes" id="UP001324115">
    <property type="component" value="Unassembled WGS sequence"/>
</dbReference>
<evidence type="ECO:0000256" key="5">
    <source>
        <dbReference type="ARBA" id="ARBA00023242"/>
    </source>
</evidence>
<name>A0AAN7IEV2_QUERU</name>
<dbReference type="PROSITE" id="PS50863">
    <property type="entry name" value="B3"/>
    <property type="match status" value="2"/>
</dbReference>
<gene>
    <name evidence="7" type="ORF">RGQ29_003292</name>
</gene>
<keyword evidence="5" id="KW-0539">Nucleus</keyword>
<dbReference type="SUPFAM" id="SSF101936">
    <property type="entry name" value="DNA-binding pseudobarrel domain"/>
    <property type="match status" value="2"/>
</dbReference>
<feature type="domain" description="TF-B3" evidence="6">
    <location>
        <begin position="248"/>
        <end position="354"/>
    </location>
</feature>
<dbReference type="PANTHER" id="PTHR31920">
    <property type="entry name" value="B3 DOMAIN-CONTAINING"/>
    <property type="match status" value="1"/>
</dbReference>
<dbReference type="CDD" id="cd10017">
    <property type="entry name" value="B3_DNA"/>
    <property type="match status" value="2"/>
</dbReference>
<dbReference type="GO" id="GO:0003677">
    <property type="term" value="F:DNA binding"/>
    <property type="evidence" value="ECO:0007669"/>
    <property type="project" value="UniProtKB-KW"/>
</dbReference>
<sequence length="355" mass="40083">MAFYQQRDNGDGPADLTTKAMHFFKIIMPGTLEEGKLGIAKKFINKYGVELGSMAFLMIPNGTKWTVKLTKRDGNVWFQNGWREFANCHALTVGSLIVFRYEGNLGFSVLIFDAIATKIEYPLDDQPQVHRMEDNESDDKSIEIMAAFMPSCATGEKPPLPCTLPHKRAKTKPTSFDLQARDTGFRHEGLKSKGSMLEKCRSSLLVKVESDSKEDDMSFSHDQCPKKDGGVAENVVRANALKSENPLFKVVIHPSYVNGKDRASLPHGIINYLARKGFTKDYTKGSMLAIKLQVVDRLWPVKLYIYSEKYRSCVISTGWPAFARENNLRVGDVCIFELTMTDNVVFKVHIFRFVD</sequence>
<evidence type="ECO:0000256" key="2">
    <source>
        <dbReference type="ARBA" id="ARBA00023015"/>
    </source>
</evidence>
<dbReference type="Pfam" id="PF02362">
    <property type="entry name" value="B3"/>
    <property type="match status" value="2"/>
</dbReference>
<evidence type="ECO:0000256" key="3">
    <source>
        <dbReference type="ARBA" id="ARBA00023125"/>
    </source>
</evidence>
<keyword evidence="4" id="KW-0804">Transcription</keyword>
<feature type="domain" description="TF-B3" evidence="6">
    <location>
        <begin position="22"/>
        <end position="115"/>
    </location>
</feature>
<organism evidence="7 8">
    <name type="scientific">Quercus rubra</name>
    <name type="common">Northern red oak</name>
    <name type="synonym">Quercus borealis</name>
    <dbReference type="NCBI Taxonomy" id="3512"/>
    <lineage>
        <taxon>Eukaryota</taxon>
        <taxon>Viridiplantae</taxon>
        <taxon>Streptophyta</taxon>
        <taxon>Embryophyta</taxon>
        <taxon>Tracheophyta</taxon>
        <taxon>Spermatophyta</taxon>
        <taxon>Magnoliopsida</taxon>
        <taxon>eudicotyledons</taxon>
        <taxon>Gunneridae</taxon>
        <taxon>Pentapetalae</taxon>
        <taxon>rosids</taxon>
        <taxon>fabids</taxon>
        <taxon>Fagales</taxon>
        <taxon>Fagaceae</taxon>
        <taxon>Quercus</taxon>
    </lineage>
</organism>
<dbReference type="InterPro" id="IPR015300">
    <property type="entry name" value="DNA-bd_pseudobarrel_sf"/>
</dbReference>